<feature type="region of interest" description="Disordered" evidence="1">
    <location>
        <begin position="198"/>
        <end position="220"/>
    </location>
</feature>
<dbReference type="PATRIC" id="fig|307121.4.peg.492"/>
<sequence>MDKQETRKATTMRARVTGAAAAAALLIGGGVGAASLLSAPANAHGHGQTVSASSKSLGERVQRLEDIEEIHQLKARYFRFVDEKKHDELAALFTRDAKLETDGITWKSPQEFAHTIRDLTGAAPSAHSGAMPEITITGPNTASGIWSMEDILTFPAGPNAPEGHNGYGQYRETYKKVNGKWLIDSVVLTRFWMDPLPAWTPPATTGPSSTTTPPATTNGK</sequence>
<proteinExistence type="predicted"/>
<dbReference type="SUPFAM" id="SSF54427">
    <property type="entry name" value="NTF2-like"/>
    <property type="match status" value="1"/>
</dbReference>
<dbReference type="Pfam" id="PF13577">
    <property type="entry name" value="SnoaL_4"/>
    <property type="match status" value="1"/>
</dbReference>
<dbReference type="AlphaFoldDB" id="A0A1C3MXF8"/>
<evidence type="ECO:0000313" key="4">
    <source>
        <dbReference type="Proteomes" id="UP000199393"/>
    </source>
</evidence>
<gene>
    <name evidence="3" type="ORF">GA0070620_0481</name>
</gene>
<keyword evidence="4" id="KW-1185">Reference proteome</keyword>
<reference evidence="4" key="1">
    <citation type="submission" date="2016-06" db="EMBL/GenBank/DDBJ databases">
        <authorList>
            <person name="Varghese N."/>
        </authorList>
    </citation>
    <scope>NUCLEOTIDE SEQUENCE [LARGE SCALE GENOMIC DNA]</scope>
    <source>
        <strain evidence="4">DSM 45344</strain>
    </source>
</reference>
<evidence type="ECO:0000313" key="3">
    <source>
        <dbReference type="EMBL" id="SBV25013.1"/>
    </source>
</evidence>
<dbReference type="InterPro" id="IPR032710">
    <property type="entry name" value="NTF2-like_dom_sf"/>
</dbReference>
<dbReference type="EMBL" id="LT598496">
    <property type="protein sequence ID" value="SBV25013.1"/>
    <property type="molecule type" value="Genomic_DNA"/>
</dbReference>
<evidence type="ECO:0000256" key="1">
    <source>
        <dbReference type="SAM" id="MobiDB-lite"/>
    </source>
</evidence>
<dbReference type="RefSeq" id="WP_091588101.1">
    <property type="nucleotide sequence ID" value="NZ_JBHRWG010000002.1"/>
</dbReference>
<accession>A0A1C3MXF8</accession>
<protein>
    <submittedName>
        <fullName evidence="3">SnoaL-like domain-containing protein</fullName>
    </submittedName>
</protein>
<dbReference type="Proteomes" id="UP000199393">
    <property type="component" value="Chromosome I"/>
</dbReference>
<organism evidence="3 4">
    <name type="scientific">Micromonospora krabiensis</name>
    <dbReference type="NCBI Taxonomy" id="307121"/>
    <lineage>
        <taxon>Bacteria</taxon>
        <taxon>Bacillati</taxon>
        <taxon>Actinomycetota</taxon>
        <taxon>Actinomycetes</taxon>
        <taxon>Micromonosporales</taxon>
        <taxon>Micromonosporaceae</taxon>
        <taxon>Micromonospora</taxon>
    </lineage>
</organism>
<dbReference type="OrthoDB" id="8684708at2"/>
<dbReference type="Gene3D" id="3.10.450.50">
    <property type="match status" value="1"/>
</dbReference>
<name>A0A1C3MXF8_9ACTN</name>
<dbReference type="STRING" id="307121.GA0070620_0481"/>
<feature type="domain" description="SnoaL-like" evidence="2">
    <location>
        <begin position="62"/>
        <end position="185"/>
    </location>
</feature>
<dbReference type="InterPro" id="IPR037401">
    <property type="entry name" value="SnoaL-like"/>
</dbReference>
<evidence type="ECO:0000259" key="2">
    <source>
        <dbReference type="Pfam" id="PF13577"/>
    </source>
</evidence>